<dbReference type="Pfam" id="PF00892">
    <property type="entry name" value="EamA"/>
    <property type="match status" value="2"/>
</dbReference>
<dbReference type="EMBL" id="JAGWCR010000001">
    <property type="protein sequence ID" value="MBS3647470.1"/>
    <property type="molecule type" value="Genomic_DNA"/>
</dbReference>
<feature type="transmembrane region" description="Helical" evidence="1">
    <location>
        <begin position="7"/>
        <end position="27"/>
    </location>
</feature>
<feature type="transmembrane region" description="Helical" evidence="1">
    <location>
        <begin position="236"/>
        <end position="255"/>
    </location>
</feature>
<protein>
    <submittedName>
        <fullName evidence="3">DMT family transporter</fullName>
    </submittedName>
</protein>
<evidence type="ECO:0000313" key="4">
    <source>
        <dbReference type="Proteomes" id="UP000680348"/>
    </source>
</evidence>
<comment type="caution">
    <text evidence="3">The sequence shown here is derived from an EMBL/GenBank/DDBJ whole genome shotgun (WGS) entry which is preliminary data.</text>
</comment>
<dbReference type="AlphaFoldDB" id="A0A942DYQ2"/>
<keyword evidence="1" id="KW-1133">Transmembrane helix</keyword>
<dbReference type="PANTHER" id="PTHR22911:SF135">
    <property type="entry name" value="BLR4310 PROTEIN"/>
    <property type="match status" value="1"/>
</dbReference>
<name>A0A942DYQ2_9HYPH</name>
<dbReference type="RefSeq" id="WP_188252999.1">
    <property type="nucleotide sequence ID" value="NZ_JABVCF010000001.1"/>
</dbReference>
<organism evidence="3 4">
    <name type="scientific">Pseudaminobacter soli</name>
    <name type="common">ex Zhang et al. 2022</name>
    <dbReference type="NCBI Taxonomy" id="2831468"/>
    <lineage>
        <taxon>Bacteria</taxon>
        <taxon>Pseudomonadati</taxon>
        <taxon>Pseudomonadota</taxon>
        <taxon>Alphaproteobacteria</taxon>
        <taxon>Hyphomicrobiales</taxon>
        <taxon>Phyllobacteriaceae</taxon>
        <taxon>Pseudaminobacter</taxon>
    </lineage>
</organism>
<keyword evidence="4" id="KW-1185">Reference proteome</keyword>
<feature type="transmembrane region" description="Helical" evidence="1">
    <location>
        <begin position="95"/>
        <end position="117"/>
    </location>
</feature>
<feature type="transmembrane region" description="Helical" evidence="1">
    <location>
        <begin position="202"/>
        <end position="224"/>
    </location>
</feature>
<feature type="transmembrane region" description="Helical" evidence="1">
    <location>
        <begin position="129"/>
        <end position="148"/>
    </location>
</feature>
<feature type="domain" description="EamA" evidence="2">
    <location>
        <begin position="9"/>
        <end position="141"/>
    </location>
</feature>
<evidence type="ECO:0000259" key="2">
    <source>
        <dbReference type="Pfam" id="PF00892"/>
    </source>
</evidence>
<gene>
    <name evidence="3" type="ORF">KEU06_02375</name>
</gene>
<accession>A0A942DYQ2</accession>
<dbReference type="Proteomes" id="UP000680348">
    <property type="component" value="Unassembled WGS sequence"/>
</dbReference>
<feature type="domain" description="EamA" evidence="2">
    <location>
        <begin position="152"/>
        <end position="276"/>
    </location>
</feature>
<dbReference type="InterPro" id="IPR000620">
    <property type="entry name" value="EamA_dom"/>
</dbReference>
<evidence type="ECO:0000313" key="3">
    <source>
        <dbReference type="EMBL" id="MBS3647470.1"/>
    </source>
</evidence>
<sequence>MHAYENRAAGIACIIGSTVFFASAGIFTKLTAADAWTIAGWRGLVGGVLIAAYAYWRGGHEARQLFPRLGIRGWMLTAAGAVSSIFFIGAFKATYVANVAAIYATVPFWAAGLDFLLRGLPARKLTMAISVVSVLGVLIIVSGGLGAGKLHGDLLALGMTLASALYLVMIRAFTTTPVMWAGAVMGFLLFVVSWFVTDPLAISSVDALIIGGFGVSYAAAVILWTEGGRRLPAAEAGLLGAAEVPFAVLAAWMFLAELPPYASVLGGLIVLSAVLVHAGADLAADARRKPGPAAEHPGASPTA</sequence>
<dbReference type="GO" id="GO:0016020">
    <property type="term" value="C:membrane"/>
    <property type="evidence" value="ECO:0007669"/>
    <property type="project" value="InterPro"/>
</dbReference>
<dbReference type="SUPFAM" id="SSF103481">
    <property type="entry name" value="Multidrug resistance efflux transporter EmrE"/>
    <property type="match status" value="1"/>
</dbReference>
<dbReference type="InterPro" id="IPR037185">
    <property type="entry name" value="EmrE-like"/>
</dbReference>
<reference evidence="3" key="1">
    <citation type="submission" date="2021-04" db="EMBL/GenBank/DDBJ databases">
        <title>Pseudaminobacter soli sp. nov., isolated from paddy soil contaminated by heavy metals.</title>
        <authorList>
            <person name="Zhang K."/>
        </authorList>
    </citation>
    <scope>NUCLEOTIDE SEQUENCE</scope>
    <source>
        <strain evidence="3">19-2017</strain>
    </source>
</reference>
<evidence type="ECO:0000256" key="1">
    <source>
        <dbReference type="SAM" id="Phobius"/>
    </source>
</evidence>
<feature type="transmembrane region" description="Helical" evidence="1">
    <location>
        <begin position="261"/>
        <end position="280"/>
    </location>
</feature>
<dbReference type="PANTHER" id="PTHR22911">
    <property type="entry name" value="ACYL-MALONYL CONDENSING ENZYME-RELATED"/>
    <property type="match status" value="1"/>
</dbReference>
<keyword evidence="1" id="KW-0812">Transmembrane</keyword>
<feature type="transmembrane region" description="Helical" evidence="1">
    <location>
        <begin position="69"/>
        <end position="89"/>
    </location>
</feature>
<feature type="transmembrane region" description="Helical" evidence="1">
    <location>
        <begin position="154"/>
        <end position="173"/>
    </location>
</feature>
<feature type="transmembrane region" description="Helical" evidence="1">
    <location>
        <begin position="178"/>
        <end position="196"/>
    </location>
</feature>
<keyword evidence="1" id="KW-0472">Membrane</keyword>
<feature type="transmembrane region" description="Helical" evidence="1">
    <location>
        <begin position="39"/>
        <end position="57"/>
    </location>
</feature>
<proteinExistence type="predicted"/>